<keyword evidence="3" id="KW-1185">Reference proteome</keyword>
<dbReference type="AlphaFoldDB" id="A0A4V1M9Y0"/>
<evidence type="ECO:0008006" key="4">
    <source>
        <dbReference type="Google" id="ProtNLM"/>
    </source>
</evidence>
<evidence type="ECO:0000313" key="3">
    <source>
        <dbReference type="Proteomes" id="UP000290545"/>
    </source>
</evidence>
<feature type="chain" id="PRO_5020997850" description="DUF4252 domain-containing protein" evidence="1">
    <location>
        <begin position="21"/>
        <end position="172"/>
    </location>
</feature>
<keyword evidence="1" id="KW-0732">Signal</keyword>
<dbReference type="RefSeq" id="WP_129004299.1">
    <property type="nucleotide sequence ID" value="NZ_SDHZ01000002.1"/>
</dbReference>
<comment type="caution">
    <text evidence="2">The sequence shown here is derived from an EMBL/GenBank/DDBJ whole genome shotgun (WGS) entry which is preliminary data.</text>
</comment>
<protein>
    <recommendedName>
        <fullName evidence="4">DUF4252 domain-containing protein</fullName>
    </recommendedName>
</protein>
<reference evidence="2 3" key="1">
    <citation type="submission" date="2019-01" db="EMBL/GenBank/DDBJ databases">
        <title>Filimonas sp. strain TTM-71.</title>
        <authorList>
            <person name="Chen W.-M."/>
        </authorList>
    </citation>
    <scope>NUCLEOTIDE SEQUENCE [LARGE SCALE GENOMIC DNA]</scope>
    <source>
        <strain evidence="2 3">TTM-71</strain>
    </source>
</reference>
<organism evidence="2 3">
    <name type="scientific">Filimonas effusa</name>
    <dbReference type="NCBI Taxonomy" id="2508721"/>
    <lineage>
        <taxon>Bacteria</taxon>
        <taxon>Pseudomonadati</taxon>
        <taxon>Bacteroidota</taxon>
        <taxon>Chitinophagia</taxon>
        <taxon>Chitinophagales</taxon>
        <taxon>Chitinophagaceae</taxon>
        <taxon>Filimonas</taxon>
    </lineage>
</organism>
<dbReference type="EMBL" id="SDHZ01000002">
    <property type="protein sequence ID" value="RXK83244.1"/>
    <property type="molecule type" value="Genomic_DNA"/>
</dbReference>
<name>A0A4V1M9Y0_9BACT</name>
<proteinExistence type="predicted"/>
<dbReference type="OrthoDB" id="670350at2"/>
<sequence>MKSFSLTSIFLLVLFTASFGQVKDAAANLKQQAANMGKALISGDLKTFVLYTYPSIVKSMGGAPKMIEVVKKGIDEMKEKGINFEKVTFGEPAQMVMYGKEWQTTIAQHIEIKMPEGILQNTSTLIAISSDNGVNWTFVDASGKDITSLRKILPNLNPAIKIPPRQRPVLKS</sequence>
<accession>A0A4V1M9Y0</accession>
<dbReference type="Proteomes" id="UP000290545">
    <property type="component" value="Unassembled WGS sequence"/>
</dbReference>
<evidence type="ECO:0000256" key="1">
    <source>
        <dbReference type="SAM" id="SignalP"/>
    </source>
</evidence>
<evidence type="ECO:0000313" key="2">
    <source>
        <dbReference type="EMBL" id="RXK83244.1"/>
    </source>
</evidence>
<feature type="signal peptide" evidence="1">
    <location>
        <begin position="1"/>
        <end position="20"/>
    </location>
</feature>
<gene>
    <name evidence="2" type="ORF">ESB13_14100</name>
</gene>